<dbReference type="EMBL" id="CP155573">
    <property type="protein sequence ID" value="XFO66039.1"/>
    <property type="molecule type" value="Genomic_DNA"/>
</dbReference>
<dbReference type="InterPro" id="IPR006118">
    <property type="entry name" value="Recombinase_CS"/>
</dbReference>
<keyword evidence="1" id="KW-0229">DNA integration</keyword>
<evidence type="ECO:0008006" key="9">
    <source>
        <dbReference type="Google" id="ProtNLM"/>
    </source>
</evidence>
<dbReference type="PROSITE" id="PS51737">
    <property type="entry name" value="RECOMBINASE_DNA_BIND"/>
    <property type="match status" value="1"/>
</dbReference>
<evidence type="ECO:0000256" key="3">
    <source>
        <dbReference type="ARBA" id="ARBA00023172"/>
    </source>
</evidence>
<dbReference type="InterPro" id="IPR050639">
    <property type="entry name" value="SSR_resolvase"/>
</dbReference>
<dbReference type="PROSITE" id="PS51736">
    <property type="entry name" value="RECOMBINASES_3"/>
    <property type="match status" value="1"/>
</dbReference>
<evidence type="ECO:0000259" key="6">
    <source>
        <dbReference type="PROSITE" id="PS51737"/>
    </source>
</evidence>
<keyword evidence="2" id="KW-0238">DNA-binding</keyword>
<feature type="domain" description="Resolvase/invertase-type recombinase catalytic" evidence="5">
    <location>
        <begin position="1"/>
        <end position="147"/>
    </location>
</feature>
<evidence type="ECO:0000313" key="7">
    <source>
        <dbReference type="EMBL" id="XFO66039.1"/>
    </source>
</evidence>
<dbReference type="PANTHER" id="PTHR30461:SF23">
    <property type="entry name" value="DNA RECOMBINASE-RELATED"/>
    <property type="match status" value="1"/>
</dbReference>
<proteinExistence type="predicted"/>
<dbReference type="PROSITE" id="PS00397">
    <property type="entry name" value="RECOMBINASES_1"/>
    <property type="match status" value="1"/>
</dbReference>
<name>A0ABZ3IK14_9FIRM</name>
<dbReference type="InterPro" id="IPR038109">
    <property type="entry name" value="DNA_bind_recomb_sf"/>
</dbReference>
<dbReference type="Gene3D" id="3.90.1750.20">
    <property type="entry name" value="Putative Large Serine Recombinase, Chain B, Domain 2"/>
    <property type="match status" value="1"/>
</dbReference>
<keyword evidence="3" id="KW-0233">DNA recombination</keyword>
<feature type="active site" description="O-(5'-phospho-DNA)-serine intermediate" evidence="4">
    <location>
        <position position="9"/>
    </location>
</feature>
<dbReference type="PANTHER" id="PTHR30461">
    <property type="entry name" value="DNA-INVERTASE FROM LAMBDOID PROPHAGE"/>
    <property type="match status" value="1"/>
</dbReference>
<dbReference type="InterPro" id="IPR006119">
    <property type="entry name" value="Resolv_N"/>
</dbReference>
<dbReference type="InterPro" id="IPR025827">
    <property type="entry name" value="Zn_ribbon_recom_dom"/>
</dbReference>
<dbReference type="Pfam" id="PF00239">
    <property type="entry name" value="Resolvase"/>
    <property type="match status" value="1"/>
</dbReference>
<evidence type="ECO:0000256" key="2">
    <source>
        <dbReference type="ARBA" id="ARBA00023125"/>
    </source>
</evidence>
<keyword evidence="8" id="KW-1185">Reference proteome</keyword>
<gene>
    <name evidence="7" type="ORF">SPSIL_021870</name>
</gene>
<dbReference type="RefSeq" id="WP_094605516.1">
    <property type="nucleotide sequence ID" value="NZ_CP155573.1"/>
</dbReference>
<dbReference type="Pfam" id="PF13408">
    <property type="entry name" value="Zn_ribbon_recom"/>
    <property type="match status" value="1"/>
</dbReference>
<dbReference type="SUPFAM" id="SSF53041">
    <property type="entry name" value="Resolvase-like"/>
    <property type="match status" value="1"/>
</dbReference>
<dbReference type="Gene3D" id="3.40.50.1390">
    <property type="entry name" value="Resolvase, N-terminal catalytic domain"/>
    <property type="match status" value="1"/>
</dbReference>
<organism evidence="7 8">
    <name type="scientific">Sporomusa silvacetica DSM 10669</name>
    <dbReference type="NCBI Taxonomy" id="1123289"/>
    <lineage>
        <taxon>Bacteria</taxon>
        <taxon>Bacillati</taxon>
        <taxon>Bacillota</taxon>
        <taxon>Negativicutes</taxon>
        <taxon>Selenomonadales</taxon>
        <taxon>Sporomusaceae</taxon>
        <taxon>Sporomusa</taxon>
    </lineage>
</organism>
<dbReference type="Proteomes" id="UP000216752">
    <property type="component" value="Chromosome"/>
</dbReference>
<reference evidence="7" key="1">
    <citation type="submission" date="2024-05" db="EMBL/GenBank/DDBJ databases">
        <title>Isolation and characterization of Sporomusa carbonis sp. nov., a carboxydotrophic hydrogenogen in the genus of Sporomusa isolated from a charcoal burning pile.</title>
        <authorList>
            <person name="Boeer T."/>
            <person name="Rosenbaum F."/>
            <person name="Eysell L."/>
            <person name="Mueller V."/>
            <person name="Daniel R."/>
            <person name="Poehlein A."/>
        </authorList>
    </citation>
    <scope>NUCLEOTIDE SEQUENCE [LARGE SCALE GENOMIC DNA]</scope>
    <source>
        <strain evidence="7">DSM 10669</strain>
    </source>
</reference>
<protein>
    <recommendedName>
        <fullName evidence="9">DNA-invertase hin</fullName>
    </recommendedName>
</protein>
<evidence type="ECO:0000256" key="1">
    <source>
        <dbReference type="ARBA" id="ARBA00022908"/>
    </source>
</evidence>
<dbReference type="InterPro" id="IPR011109">
    <property type="entry name" value="DNA_bind_recombinase_dom"/>
</dbReference>
<evidence type="ECO:0000259" key="5">
    <source>
        <dbReference type="PROSITE" id="PS51736"/>
    </source>
</evidence>
<accession>A0ABZ3IK14</accession>
<dbReference type="InterPro" id="IPR036162">
    <property type="entry name" value="Resolvase-like_N_sf"/>
</dbReference>
<dbReference type="SMART" id="SM00857">
    <property type="entry name" value="Resolvase"/>
    <property type="match status" value="1"/>
</dbReference>
<evidence type="ECO:0000256" key="4">
    <source>
        <dbReference type="PROSITE-ProRule" id="PRU10137"/>
    </source>
</evidence>
<sequence length="493" mass="56492">MNAVYVRVSSEEQAKSGYSLGDQLQVCRTRLLSMRITDIKEYIDDGYSGEYLDRPALDELRNDLRAKLIQNICIYDPDRLSRNLTNQLLIADEIEKSGVALYFVTGDYDASPEGRLFFSIRGAISAFEKAKIRERTQRGRKAKANSGKIVHNARPYGYSFDKETSMYIINEDEAKVVRMIYDMCINQGMGARTITLELAHMGIQGRKDGKPLSINCVEQVLTRDMYYGQHYLFRQSVTKTGQNTREIKNVPREDWIPISVPPIVDYETYQQAQKQRQKNKRYAKRNTTHDYLLQGILYCSLCGRSMTAYGRPGARKKTDPKMYYYYSCITKESAIYMLDKPCQCSRIPATNFDESVWTIFVNSANGSDSLDRYIKKDAVKDYSDEIGKLSMLEAALFSKRTEITTWFREDLIDADTARKELQGINKELTSVTSALTALRHSQSKLTITDPTILPAEILAAKTFADKQNILRRSGIKVYAVRLEDSVEFEFNIR</sequence>
<dbReference type="Pfam" id="PF07508">
    <property type="entry name" value="Recombinase"/>
    <property type="match status" value="1"/>
</dbReference>
<dbReference type="CDD" id="cd00338">
    <property type="entry name" value="Ser_Recombinase"/>
    <property type="match status" value="1"/>
</dbReference>
<evidence type="ECO:0000313" key="8">
    <source>
        <dbReference type="Proteomes" id="UP000216752"/>
    </source>
</evidence>
<feature type="domain" description="Recombinase" evidence="6">
    <location>
        <begin position="155"/>
        <end position="282"/>
    </location>
</feature>